<dbReference type="STRING" id="1330018.A0A167LSE2"/>
<evidence type="ECO:0000313" key="2">
    <source>
        <dbReference type="EMBL" id="KZO95982.1"/>
    </source>
</evidence>
<feature type="compositionally biased region" description="Basic and acidic residues" evidence="1">
    <location>
        <begin position="284"/>
        <end position="297"/>
    </location>
</feature>
<reference evidence="2 3" key="1">
    <citation type="journal article" date="2016" name="Mol. Biol. Evol.">
        <title>Comparative Genomics of Early-Diverging Mushroom-Forming Fungi Provides Insights into the Origins of Lignocellulose Decay Capabilities.</title>
        <authorList>
            <person name="Nagy L.G."/>
            <person name="Riley R."/>
            <person name="Tritt A."/>
            <person name="Adam C."/>
            <person name="Daum C."/>
            <person name="Floudas D."/>
            <person name="Sun H."/>
            <person name="Yadav J.S."/>
            <person name="Pangilinan J."/>
            <person name="Larsson K.H."/>
            <person name="Matsuura K."/>
            <person name="Barry K."/>
            <person name="Labutti K."/>
            <person name="Kuo R."/>
            <person name="Ohm R.A."/>
            <person name="Bhattacharya S.S."/>
            <person name="Shirouzu T."/>
            <person name="Yoshinaga Y."/>
            <person name="Martin F.M."/>
            <person name="Grigoriev I.V."/>
            <person name="Hibbett D.S."/>
        </authorList>
    </citation>
    <scope>NUCLEOTIDE SEQUENCE [LARGE SCALE GENOMIC DNA]</scope>
    <source>
        <strain evidence="2 3">TUFC12733</strain>
    </source>
</reference>
<gene>
    <name evidence="2" type="ORF">CALVIDRAFT_144765</name>
</gene>
<protein>
    <submittedName>
        <fullName evidence="2">Uncharacterized protein</fullName>
    </submittedName>
</protein>
<evidence type="ECO:0000313" key="3">
    <source>
        <dbReference type="Proteomes" id="UP000076738"/>
    </source>
</evidence>
<organism evidence="2 3">
    <name type="scientific">Calocera viscosa (strain TUFC12733)</name>
    <dbReference type="NCBI Taxonomy" id="1330018"/>
    <lineage>
        <taxon>Eukaryota</taxon>
        <taxon>Fungi</taxon>
        <taxon>Dikarya</taxon>
        <taxon>Basidiomycota</taxon>
        <taxon>Agaricomycotina</taxon>
        <taxon>Dacrymycetes</taxon>
        <taxon>Dacrymycetales</taxon>
        <taxon>Dacrymycetaceae</taxon>
        <taxon>Calocera</taxon>
    </lineage>
</organism>
<sequence>MRWPAGHCLDQCGGVRRGGQGREIPFKTDPFLFSRRTRADTPLLAQRQTKKRKALEVRQNYIALHELRETRTRRQTHKPRYVYDALSEDEDNNGDDFVVEDDVDFDSDEPEHKRARSSRVLPTRSSGRLSAANAAKEQAEKEVRTREWRGERRSSRFGGPSLDDAPASVAGPSSPGTNDTRSEVRRSTEPITPALDDDELAAQAIFDSVREGKKRKEEQLRNVGGMSKPREDEVIVEAPKGKKQGKYWFYVAQPVNQPGTLEIPDPPDIRRRPRKSRQSLLRVESNEPSREGSKEPSEATTGAKEEDMEIDPGDSRTLTNGSGSRHDTDATAKGEPGSPPPMEVEA</sequence>
<keyword evidence="3" id="KW-1185">Reference proteome</keyword>
<feature type="region of interest" description="Disordered" evidence="1">
    <location>
        <begin position="79"/>
        <end position="346"/>
    </location>
</feature>
<feature type="compositionally biased region" description="Pro residues" evidence="1">
    <location>
        <begin position="337"/>
        <end position="346"/>
    </location>
</feature>
<feature type="compositionally biased region" description="Acidic residues" evidence="1">
    <location>
        <begin position="86"/>
        <end position="109"/>
    </location>
</feature>
<name>A0A167LSE2_CALVF</name>
<dbReference type="Proteomes" id="UP000076738">
    <property type="component" value="Unassembled WGS sequence"/>
</dbReference>
<feature type="compositionally biased region" description="Basic and acidic residues" evidence="1">
    <location>
        <begin position="137"/>
        <end position="154"/>
    </location>
</feature>
<evidence type="ECO:0000256" key="1">
    <source>
        <dbReference type="SAM" id="MobiDB-lite"/>
    </source>
</evidence>
<feature type="compositionally biased region" description="Basic and acidic residues" evidence="1">
    <location>
        <begin position="208"/>
        <end position="220"/>
    </location>
</feature>
<dbReference type="AlphaFoldDB" id="A0A167LSE2"/>
<dbReference type="EMBL" id="KV417286">
    <property type="protein sequence ID" value="KZO95982.1"/>
    <property type="molecule type" value="Genomic_DNA"/>
</dbReference>
<accession>A0A167LSE2</accession>
<proteinExistence type="predicted"/>
<dbReference type="OrthoDB" id="205403at2759"/>